<protein>
    <recommendedName>
        <fullName evidence="3">CPXCG motif-containing cysteine-rich protein</fullName>
    </recommendedName>
</protein>
<reference evidence="1 2" key="1">
    <citation type="submission" date="2017-06" db="EMBL/GenBank/DDBJ databases">
        <title>Complete genome sequence of Idiomarina piscisalsi strain 10PY1A isolated from soil of Soudi Arabia.</title>
        <authorList>
            <person name="Kim M.-C."/>
            <person name="Jung B.K."/>
            <person name="Budiyanto F."/>
            <person name="Nzila A."/>
            <person name="Shin J.-H."/>
        </authorList>
    </citation>
    <scope>NUCLEOTIDE SEQUENCE [LARGE SCALE GENOMIC DNA]</scope>
    <source>
        <strain evidence="1 2">10PY1A</strain>
    </source>
</reference>
<sequence length="64" mass="7187">MSLTHETTFGCPYCMAPNSLEVDPINDLGQHQIVDCQVCCQPIELWIQETGNGEFEIQAQTDDE</sequence>
<dbReference type="EMBL" id="CP022133">
    <property type="protein sequence ID" value="ASG65839.1"/>
    <property type="molecule type" value="Genomic_DNA"/>
</dbReference>
<dbReference type="InterPro" id="IPR025990">
    <property type="entry name" value="zinc_ribbon_bacterial"/>
</dbReference>
<dbReference type="Proteomes" id="UP000197717">
    <property type="component" value="Chromosome"/>
</dbReference>
<gene>
    <name evidence="1" type="ORF">CEW91_06675</name>
</gene>
<keyword evidence="2" id="KW-1185">Reference proteome</keyword>
<accession>A0ABN5APQ5</accession>
<evidence type="ECO:0008006" key="3">
    <source>
        <dbReference type="Google" id="ProtNLM"/>
    </source>
</evidence>
<dbReference type="InterPro" id="IPR017143">
    <property type="entry name" value="UCP037225"/>
</dbReference>
<dbReference type="PIRSF" id="PIRSF037225">
    <property type="entry name" value="UCP037225"/>
    <property type="match status" value="1"/>
</dbReference>
<dbReference type="Pfam" id="PF14255">
    <property type="entry name" value="Zn_ribbon_21"/>
    <property type="match status" value="1"/>
</dbReference>
<evidence type="ECO:0000313" key="1">
    <source>
        <dbReference type="EMBL" id="ASG65839.1"/>
    </source>
</evidence>
<proteinExistence type="predicted"/>
<organism evidence="1 2">
    <name type="scientific">Idiomarina piscisalsi</name>
    <dbReference type="NCBI Taxonomy" id="1096243"/>
    <lineage>
        <taxon>Bacteria</taxon>
        <taxon>Pseudomonadati</taxon>
        <taxon>Pseudomonadota</taxon>
        <taxon>Gammaproteobacteria</taxon>
        <taxon>Alteromonadales</taxon>
        <taxon>Idiomarinaceae</taxon>
        <taxon>Idiomarina</taxon>
    </lineage>
</organism>
<name>A0ABN5APQ5_9GAMM</name>
<dbReference type="RefSeq" id="WP_088768238.1">
    <property type="nucleotide sequence ID" value="NZ_CP022133.1"/>
</dbReference>
<evidence type="ECO:0000313" key="2">
    <source>
        <dbReference type="Proteomes" id="UP000197717"/>
    </source>
</evidence>
<dbReference type="SUPFAM" id="SSF57783">
    <property type="entry name" value="Zinc beta-ribbon"/>
    <property type="match status" value="1"/>
</dbReference>